<dbReference type="STRING" id="51642.NSMM_820022"/>
<keyword evidence="2" id="KW-1185">Reference proteome</keyword>
<sequence length="232" mass="25793">MNHVPDPPNERSAGDVGHAFTKALAASVPVAGGALSVLLDNVLTAPIEKRKQAWLQDLAGTINELVDTVEEITSERLSNDEAFITAALQATQIALRNHQEEKLEAPRNAIINSALRNEPDEDLQLQFIRLIDRLTPWHLRLLALLDNPREYMQANEIVNPGWGMGGPIAVIEHCFPELRTRTEFCQQLVRELQVEGLIGQGQFLNVTMTGDGMMQNRTVEAGRRFLAFITNP</sequence>
<evidence type="ECO:0000313" key="1">
    <source>
        <dbReference type="EMBL" id="SCZ86927.1"/>
    </source>
</evidence>
<protein>
    <submittedName>
        <fullName evidence="1">Uncharacterized protein</fullName>
    </submittedName>
</protein>
<organism evidence="1 2">
    <name type="scientific">Nitrosomonas mobilis</name>
    <dbReference type="NCBI Taxonomy" id="51642"/>
    <lineage>
        <taxon>Bacteria</taxon>
        <taxon>Pseudomonadati</taxon>
        <taxon>Pseudomonadota</taxon>
        <taxon>Betaproteobacteria</taxon>
        <taxon>Nitrosomonadales</taxon>
        <taxon>Nitrosomonadaceae</taxon>
        <taxon>Nitrosomonas</taxon>
    </lineage>
</organism>
<accession>A0A1G5SIV9</accession>
<reference evidence="1 2" key="1">
    <citation type="submission" date="2016-10" db="EMBL/GenBank/DDBJ databases">
        <authorList>
            <person name="de Groot N.N."/>
        </authorList>
    </citation>
    <scope>NUCLEOTIDE SEQUENCE [LARGE SCALE GENOMIC DNA]</scope>
    <source>
        <strain evidence="1">1</strain>
    </source>
</reference>
<dbReference type="AlphaFoldDB" id="A0A1G5SIV9"/>
<dbReference type="Proteomes" id="UP000198729">
    <property type="component" value="Unassembled WGS sequence"/>
</dbReference>
<dbReference type="OrthoDB" id="6902230at2"/>
<evidence type="ECO:0000313" key="2">
    <source>
        <dbReference type="Proteomes" id="UP000198729"/>
    </source>
</evidence>
<name>A0A1G5SIV9_9PROT</name>
<dbReference type="RefSeq" id="WP_090288245.1">
    <property type="nucleotide sequence ID" value="NZ_FMWO01000094.1"/>
</dbReference>
<dbReference type="EMBL" id="FMWO01000094">
    <property type="protein sequence ID" value="SCZ86927.1"/>
    <property type="molecule type" value="Genomic_DNA"/>
</dbReference>
<gene>
    <name evidence="1" type="ORF">NSMM_820022</name>
</gene>
<proteinExistence type="predicted"/>